<comment type="caution">
    <text evidence="1">The sequence shown here is derived from an EMBL/GenBank/DDBJ whole genome shotgun (WGS) entry which is preliminary data.</text>
</comment>
<organism evidence="1 2">
    <name type="scientific">Streptomyces calidiresistens</name>
    <dbReference type="NCBI Taxonomy" id="1485586"/>
    <lineage>
        <taxon>Bacteria</taxon>
        <taxon>Bacillati</taxon>
        <taxon>Actinomycetota</taxon>
        <taxon>Actinomycetes</taxon>
        <taxon>Kitasatosporales</taxon>
        <taxon>Streptomycetaceae</taxon>
        <taxon>Streptomyces</taxon>
    </lineage>
</organism>
<reference evidence="2" key="1">
    <citation type="submission" date="2019-10" db="EMBL/GenBank/DDBJ databases">
        <title>Streptomyces sp. nov., a novel actinobacterium isolated from alkaline environment.</title>
        <authorList>
            <person name="Golinska P."/>
        </authorList>
    </citation>
    <scope>NUCLEOTIDE SEQUENCE [LARGE SCALE GENOMIC DNA]</scope>
    <source>
        <strain evidence="2">DSM 42108</strain>
    </source>
</reference>
<protein>
    <submittedName>
        <fullName evidence="1">Uncharacterized protein</fullName>
    </submittedName>
</protein>
<evidence type="ECO:0000313" key="2">
    <source>
        <dbReference type="Proteomes" id="UP000530234"/>
    </source>
</evidence>
<dbReference type="EMBL" id="VKHS01001592">
    <property type="protein sequence ID" value="MBB0233164.1"/>
    <property type="molecule type" value="Genomic_DNA"/>
</dbReference>
<keyword evidence="2" id="KW-1185">Reference proteome</keyword>
<proteinExistence type="predicted"/>
<dbReference type="Proteomes" id="UP000530234">
    <property type="component" value="Unassembled WGS sequence"/>
</dbReference>
<gene>
    <name evidence="1" type="ORF">FOE67_27645</name>
</gene>
<sequence>MPHPTRNRRALTRIARLLGPDGGEVRRSAAGTDRLRDARRRARLEMRSRGRWDG</sequence>
<name>A0A7W3T936_9ACTN</name>
<dbReference type="AlphaFoldDB" id="A0A7W3T936"/>
<evidence type="ECO:0000313" key="1">
    <source>
        <dbReference type="EMBL" id="MBB0233164.1"/>
    </source>
</evidence>
<dbReference type="RefSeq" id="WP_182667646.1">
    <property type="nucleotide sequence ID" value="NZ_VKHS01001592.1"/>
</dbReference>
<accession>A0A7W3T936</accession>